<feature type="transmembrane region" description="Helical" evidence="1">
    <location>
        <begin position="62"/>
        <end position="82"/>
    </location>
</feature>
<feature type="transmembrane region" description="Helical" evidence="1">
    <location>
        <begin position="134"/>
        <end position="153"/>
    </location>
</feature>
<organism evidence="2 3">
    <name type="scientific">Parafannyhessea umbonata</name>
    <dbReference type="NCBI Taxonomy" id="604330"/>
    <lineage>
        <taxon>Bacteria</taxon>
        <taxon>Bacillati</taxon>
        <taxon>Actinomycetota</taxon>
        <taxon>Coriobacteriia</taxon>
        <taxon>Coriobacteriales</taxon>
        <taxon>Atopobiaceae</taxon>
        <taxon>Parafannyhessea</taxon>
    </lineage>
</organism>
<gene>
    <name evidence="2" type="ORF">SAMN04487824_10187</name>
</gene>
<evidence type="ECO:0000313" key="3">
    <source>
        <dbReference type="Proteomes" id="UP000198528"/>
    </source>
</evidence>
<keyword evidence="3" id="KW-1185">Reference proteome</keyword>
<evidence type="ECO:0000256" key="1">
    <source>
        <dbReference type="SAM" id="Phobius"/>
    </source>
</evidence>
<protein>
    <submittedName>
        <fullName evidence="2">Uncharacterized protein</fullName>
    </submittedName>
</protein>
<dbReference type="RefSeq" id="WP_090844239.1">
    <property type="nucleotide sequence ID" value="NZ_FMZL01000001.1"/>
</dbReference>
<feature type="transmembrane region" description="Helical" evidence="1">
    <location>
        <begin position="39"/>
        <end position="56"/>
    </location>
</feature>
<feature type="transmembrane region" description="Helical" evidence="1">
    <location>
        <begin position="103"/>
        <end position="122"/>
    </location>
</feature>
<sequence length="160" mass="17439">MSKAATYGVSEDGRTIYRNAWLKRSFYVDNAQQRTCTMYRSRFVLGVAAGALAWVLTKSYVALVAIPSAIILVMSYLFYYRFLTSLELAPDDKASLPRRRMSLAQGLVYGLGGIACGCLMVANAQAQGFAGTTLMVNYVAAAAVALFGVWQLLRGLVERG</sequence>
<proteinExistence type="predicted"/>
<dbReference type="Proteomes" id="UP000198528">
    <property type="component" value="Unassembled WGS sequence"/>
</dbReference>
<dbReference type="EMBL" id="FMZL01000001">
    <property type="protein sequence ID" value="SDB96686.1"/>
    <property type="molecule type" value="Genomic_DNA"/>
</dbReference>
<keyword evidence="1" id="KW-1133">Transmembrane helix</keyword>
<keyword evidence="1" id="KW-0472">Membrane</keyword>
<accession>A0A1G6HT74</accession>
<name>A0A1G6HT74_9ACTN</name>
<reference evidence="3" key="1">
    <citation type="submission" date="2016-10" db="EMBL/GenBank/DDBJ databases">
        <authorList>
            <person name="Varghese N."/>
            <person name="Submissions S."/>
        </authorList>
    </citation>
    <scope>NUCLEOTIDE SEQUENCE [LARGE SCALE GENOMIC DNA]</scope>
    <source>
        <strain evidence="3">DSM 22619</strain>
    </source>
</reference>
<dbReference type="AlphaFoldDB" id="A0A1G6HT74"/>
<evidence type="ECO:0000313" key="2">
    <source>
        <dbReference type="EMBL" id="SDB96686.1"/>
    </source>
</evidence>
<keyword evidence="1" id="KW-0812">Transmembrane</keyword>